<feature type="compositionally biased region" description="Basic and acidic residues" evidence="1">
    <location>
        <begin position="86"/>
        <end position="96"/>
    </location>
</feature>
<name>A0AAV2CCN0_9ROSI</name>
<organism evidence="2 3">
    <name type="scientific">Linum trigynum</name>
    <dbReference type="NCBI Taxonomy" id="586398"/>
    <lineage>
        <taxon>Eukaryota</taxon>
        <taxon>Viridiplantae</taxon>
        <taxon>Streptophyta</taxon>
        <taxon>Embryophyta</taxon>
        <taxon>Tracheophyta</taxon>
        <taxon>Spermatophyta</taxon>
        <taxon>Magnoliopsida</taxon>
        <taxon>eudicotyledons</taxon>
        <taxon>Gunneridae</taxon>
        <taxon>Pentapetalae</taxon>
        <taxon>rosids</taxon>
        <taxon>fabids</taxon>
        <taxon>Malpighiales</taxon>
        <taxon>Linaceae</taxon>
        <taxon>Linum</taxon>
    </lineage>
</organism>
<sequence length="114" mass="12504">MPNQEKPPQSMELIVVQENGHNLTPKTETPEPPSGYGPWMQVTRKSRRPNRKGSGNHAQNHGKPTVNRQDSDKNGAQLKGLPDSSLENKGKSEIRLGNKKGNSSKPKREAGDGK</sequence>
<accession>A0AAV2CCN0</accession>
<evidence type="ECO:0000313" key="2">
    <source>
        <dbReference type="EMBL" id="CAL1354142.1"/>
    </source>
</evidence>
<keyword evidence="3" id="KW-1185">Reference proteome</keyword>
<evidence type="ECO:0000256" key="1">
    <source>
        <dbReference type="SAM" id="MobiDB-lite"/>
    </source>
</evidence>
<dbReference type="AlphaFoldDB" id="A0AAV2CCN0"/>
<proteinExistence type="predicted"/>
<reference evidence="2 3" key="1">
    <citation type="submission" date="2024-04" db="EMBL/GenBank/DDBJ databases">
        <authorList>
            <person name="Fracassetti M."/>
        </authorList>
    </citation>
    <scope>NUCLEOTIDE SEQUENCE [LARGE SCALE GENOMIC DNA]</scope>
</reference>
<dbReference type="EMBL" id="OZ034813">
    <property type="protein sequence ID" value="CAL1354142.1"/>
    <property type="molecule type" value="Genomic_DNA"/>
</dbReference>
<gene>
    <name evidence="2" type="ORF">LTRI10_LOCUS1986</name>
</gene>
<dbReference type="Proteomes" id="UP001497516">
    <property type="component" value="Chromosome 1"/>
</dbReference>
<protein>
    <submittedName>
        <fullName evidence="2">Uncharacterized protein</fullName>
    </submittedName>
</protein>
<feature type="region of interest" description="Disordered" evidence="1">
    <location>
        <begin position="1"/>
        <end position="114"/>
    </location>
</feature>
<evidence type="ECO:0000313" key="3">
    <source>
        <dbReference type="Proteomes" id="UP001497516"/>
    </source>
</evidence>